<dbReference type="GO" id="GO:0016787">
    <property type="term" value="F:hydrolase activity"/>
    <property type="evidence" value="ECO:0007669"/>
    <property type="project" value="UniProtKB-KW"/>
</dbReference>
<dbReference type="Pfam" id="PF00561">
    <property type="entry name" value="Abhydrolase_1"/>
    <property type="match status" value="1"/>
</dbReference>
<evidence type="ECO:0000313" key="3">
    <source>
        <dbReference type="Proteomes" id="UP001610990"/>
    </source>
</evidence>
<dbReference type="Gene3D" id="3.40.50.1820">
    <property type="entry name" value="alpha/beta hydrolase"/>
    <property type="match status" value="1"/>
</dbReference>
<comment type="caution">
    <text evidence="2">The sequence shown here is derived from an EMBL/GenBank/DDBJ whole genome shotgun (WGS) entry which is preliminary data.</text>
</comment>
<feature type="domain" description="AB hydrolase-1" evidence="1">
    <location>
        <begin position="27"/>
        <end position="141"/>
    </location>
</feature>
<dbReference type="EMBL" id="JBIRGH010000006">
    <property type="protein sequence ID" value="MFH8585118.1"/>
    <property type="molecule type" value="Genomic_DNA"/>
</dbReference>
<dbReference type="InterPro" id="IPR000073">
    <property type="entry name" value="AB_hydrolase_1"/>
</dbReference>
<dbReference type="PANTHER" id="PTHR43433">
    <property type="entry name" value="HYDROLASE, ALPHA/BETA FOLD FAMILY PROTEIN"/>
    <property type="match status" value="1"/>
</dbReference>
<keyword evidence="2" id="KW-0378">Hydrolase</keyword>
<dbReference type="InterPro" id="IPR029058">
    <property type="entry name" value="AB_hydrolase_fold"/>
</dbReference>
<dbReference type="PRINTS" id="PR00111">
    <property type="entry name" value="ABHYDROLASE"/>
</dbReference>
<gene>
    <name evidence="2" type="ORF">ACH4GP_12050</name>
</gene>
<reference evidence="2 3" key="1">
    <citation type="submission" date="2024-10" db="EMBL/GenBank/DDBJ databases">
        <title>The Natural Products Discovery Center: Release of the First 8490 Sequenced Strains for Exploring Actinobacteria Biosynthetic Diversity.</title>
        <authorList>
            <person name="Kalkreuter E."/>
            <person name="Kautsar S.A."/>
            <person name="Yang D."/>
            <person name="Bader C.D."/>
            <person name="Teijaro C.N."/>
            <person name="Fluegel L."/>
            <person name="Davis C.M."/>
            <person name="Simpson J.R."/>
            <person name="Lauterbach L."/>
            <person name="Steele A.D."/>
            <person name="Gui C."/>
            <person name="Meng S."/>
            <person name="Li G."/>
            <person name="Viehrig K."/>
            <person name="Ye F."/>
            <person name="Su P."/>
            <person name="Kiefer A.F."/>
            <person name="Nichols A."/>
            <person name="Cepeda A.J."/>
            <person name="Yan W."/>
            <person name="Fan B."/>
            <person name="Jiang Y."/>
            <person name="Adhikari A."/>
            <person name="Zheng C.-J."/>
            <person name="Schuster L."/>
            <person name="Cowan T.M."/>
            <person name="Smanski M.J."/>
            <person name="Chevrette M.G."/>
            <person name="De Carvalho L.P.S."/>
            <person name="Shen B."/>
        </authorList>
    </citation>
    <scope>NUCLEOTIDE SEQUENCE [LARGE SCALE GENOMIC DNA]</scope>
    <source>
        <strain evidence="2 3">NPDC018013</strain>
    </source>
</reference>
<dbReference type="Proteomes" id="UP001610990">
    <property type="component" value="Unassembled WGS sequence"/>
</dbReference>
<keyword evidence="3" id="KW-1185">Reference proteome</keyword>
<accession>A0ABW7RCE2</accession>
<dbReference type="RefSeq" id="WP_397672278.1">
    <property type="nucleotide sequence ID" value="NZ_JBIRFW010000004.1"/>
</dbReference>
<sequence>MANSAEKIIEANGIDLCTQAFGNPADPAILLIHGASASMLWWEEALCERIASGGRYVIRFDNRDTGRSVSYPPGRPGYTLADMADDAIGILTALGIDRAHLVGRSMAGGIALLAAERYPDRVASLTLVSTSPGGPDLPPMSKEFTDYVDAGGPDPADPAAVVEFIVGLLRIYAGGSPHYDEAGVRALAARDVARTRDLASCLTNHFVIDFGALTGLRLDEITIRTLVVHGAQDPVFPLAHGEALCRLLPRAELLIMPRTGHELPPSLWDTVVPALLHHTSQTSAPH</sequence>
<evidence type="ECO:0000313" key="2">
    <source>
        <dbReference type="EMBL" id="MFH8585118.1"/>
    </source>
</evidence>
<evidence type="ECO:0000259" key="1">
    <source>
        <dbReference type="Pfam" id="PF00561"/>
    </source>
</evidence>
<name>A0ABW7RCE2_9ACTN</name>
<protein>
    <submittedName>
        <fullName evidence="2">Alpha/beta fold hydrolase</fullName>
    </submittedName>
</protein>
<proteinExistence type="predicted"/>
<organism evidence="2 3">
    <name type="scientific">Streptomyces celluloflavus</name>
    <dbReference type="NCBI Taxonomy" id="58344"/>
    <lineage>
        <taxon>Bacteria</taxon>
        <taxon>Bacillati</taxon>
        <taxon>Actinomycetota</taxon>
        <taxon>Actinomycetes</taxon>
        <taxon>Kitasatosporales</taxon>
        <taxon>Streptomycetaceae</taxon>
        <taxon>Streptomyces</taxon>
    </lineage>
</organism>
<dbReference type="PANTHER" id="PTHR43433:SF5">
    <property type="entry name" value="AB HYDROLASE-1 DOMAIN-CONTAINING PROTEIN"/>
    <property type="match status" value="1"/>
</dbReference>
<dbReference type="InterPro" id="IPR050471">
    <property type="entry name" value="AB_hydrolase"/>
</dbReference>
<dbReference type="SUPFAM" id="SSF53474">
    <property type="entry name" value="alpha/beta-Hydrolases"/>
    <property type="match status" value="1"/>
</dbReference>